<dbReference type="InterPro" id="IPR013766">
    <property type="entry name" value="Thioredoxin_domain"/>
</dbReference>
<accession>A0ABQ6Q1J2</accession>
<keyword evidence="3" id="KW-1185">Reference proteome</keyword>
<protein>
    <recommendedName>
        <fullName evidence="1">Thioredoxin domain-containing protein</fullName>
    </recommendedName>
</protein>
<proteinExistence type="predicted"/>
<dbReference type="EMBL" id="BTPE01000005">
    <property type="protein sequence ID" value="GMQ33415.1"/>
    <property type="molecule type" value="Genomic_DNA"/>
</dbReference>
<dbReference type="InterPro" id="IPR000866">
    <property type="entry name" value="AhpC/TSA"/>
</dbReference>
<dbReference type="Gene3D" id="3.40.30.10">
    <property type="entry name" value="Glutaredoxin"/>
    <property type="match status" value="1"/>
</dbReference>
<evidence type="ECO:0000313" key="2">
    <source>
        <dbReference type="EMBL" id="GMQ33415.1"/>
    </source>
</evidence>
<evidence type="ECO:0000259" key="1">
    <source>
        <dbReference type="PROSITE" id="PS51352"/>
    </source>
</evidence>
<dbReference type="RefSeq" id="WP_338228203.1">
    <property type="nucleotide sequence ID" value="NZ_BTPE01000005.1"/>
</dbReference>
<organism evidence="2 3">
    <name type="scientific">Algoriphagus taiwanensis</name>
    <dbReference type="NCBI Taxonomy" id="1445656"/>
    <lineage>
        <taxon>Bacteria</taxon>
        <taxon>Pseudomonadati</taxon>
        <taxon>Bacteroidota</taxon>
        <taxon>Cytophagia</taxon>
        <taxon>Cytophagales</taxon>
        <taxon>Cyclobacteriaceae</taxon>
        <taxon>Algoriphagus</taxon>
    </lineage>
</organism>
<feature type="domain" description="Thioredoxin" evidence="1">
    <location>
        <begin position="33"/>
        <end position="173"/>
    </location>
</feature>
<gene>
    <name evidence="2" type="ORF">Ataiwa_16870</name>
</gene>
<evidence type="ECO:0000313" key="3">
    <source>
        <dbReference type="Proteomes" id="UP001307705"/>
    </source>
</evidence>
<sequence length="176" mass="19689">MRIKYLFPFLLVGLVAIGAWIGFSRYTTKQELQSAYSSIPSIMLNSTDAGSVNLKTKSDATPSVLIYFNSSCPICQSEAELIQRNFRDDLETQFLWVSSESVEEIKEFSALYKLDSLSSHHFYSDTLYSLANAFKLTGVPATFIYDVEGNLVDYALGAISISDLKVSIQKAHDRSR</sequence>
<reference evidence="2 3" key="1">
    <citation type="submission" date="2023-08" db="EMBL/GenBank/DDBJ databases">
        <title>Draft genome sequence of Algoriphagus taiwanensis.</title>
        <authorList>
            <person name="Takatani N."/>
            <person name="Hosokawa M."/>
            <person name="Sawabe T."/>
        </authorList>
    </citation>
    <scope>NUCLEOTIDE SEQUENCE [LARGE SCALE GENOMIC DNA]</scope>
    <source>
        <strain evidence="2 3">JCM 19755</strain>
    </source>
</reference>
<dbReference type="PROSITE" id="PS51352">
    <property type="entry name" value="THIOREDOXIN_2"/>
    <property type="match status" value="1"/>
</dbReference>
<dbReference type="InterPro" id="IPR036249">
    <property type="entry name" value="Thioredoxin-like_sf"/>
</dbReference>
<comment type="caution">
    <text evidence="2">The sequence shown here is derived from an EMBL/GenBank/DDBJ whole genome shotgun (WGS) entry which is preliminary data.</text>
</comment>
<dbReference type="SUPFAM" id="SSF52833">
    <property type="entry name" value="Thioredoxin-like"/>
    <property type="match status" value="1"/>
</dbReference>
<dbReference type="Pfam" id="PF00578">
    <property type="entry name" value="AhpC-TSA"/>
    <property type="match status" value="1"/>
</dbReference>
<dbReference type="Proteomes" id="UP001307705">
    <property type="component" value="Unassembled WGS sequence"/>
</dbReference>
<name>A0ABQ6Q1J2_9BACT</name>